<feature type="compositionally biased region" description="Low complexity" evidence="1">
    <location>
        <begin position="35"/>
        <end position="53"/>
    </location>
</feature>
<comment type="caution">
    <text evidence="2">The sequence shown here is derived from an EMBL/GenBank/DDBJ whole genome shotgun (WGS) entry which is preliminary data.</text>
</comment>
<proteinExistence type="predicted"/>
<feature type="compositionally biased region" description="Basic and acidic residues" evidence="1">
    <location>
        <begin position="12"/>
        <end position="34"/>
    </location>
</feature>
<dbReference type="EMBL" id="JAACJJ010000001">
    <property type="protein sequence ID" value="KAF5330716.1"/>
    <property type="molecule type" value="Genomic_DNA"/>
</dbReference>
<gene>
    <name evidence="2" type="ORF">D9619_005347</name>
</gene>
<sequence>MPKESSSYKTSPDTRHDRRPAYDTLRRRSREPERPSSSSRQTSGTSTSSYSGRNGDSVKAGGRPHNGHLNGRRHAEDGAITMASRRGGTTDDAMSVCEPSTSRVEEKKRATAPSRRGGLTNDAMAVCEPSVSREEEKKRRETYTKHLILKKRGFPLLYPHPDIALGDVGIIIPSGGFDILFNILLPPDHPKNRDRVPPGFVPFTPEGSRKVEYRSNAFVSSAEIKRTTDTSGASVFETGKATDGAILATPGGVECEDLDPEDDVPDLRVYVANHLEGWYRSSQVRNGDLRVVIGVDRANAPWGVAVFPSVPQGSRFKFHSVGRGASSSASQEAYAWQRSSPGYFREGTSSAGVFVRTLNPKLKEGAKPLAPPEVPHPSDDINVRLLKWSLRSKVVISEDHNWCSILSSKEPVYPSAEKMWARFSEAYLPVIADNGLLFLEPVLPPSQSTGSTYTPITDNTILECLPIERPRRGKCSPKHFADMHDRSYMEARKFKHSGFARYAALLPPLHREYRPLAAPLPASGTPYAVHQALFGRLEMLEAVLGFVYATWNKELSSPRGLDDMDWAQMRNLIDWCRIKWDGATYGDAERAFLGLMHMLDTFIQAKLMFRFMEKKLSGPISLLYADLCKSIRELAPSESSELAPSLAAPSPSAATPADNAPTPTNADTPRQSNSSTYPSRPSLPTSNHSTPTKANATPTRTTQAQSLEVPKIKITSSVSPSPSTSTPRCMSADPSSKSPSKPATQHPIPYKEILEELQTPKTNELILTTLSDTMKGVTHPVGPSLFTNMLAFSAKYKHANASSHLARETLSLPVLFRNFPRTWRRVVYTTLGPGDEHEPDFDDDEGGLYWPDHPLNGQSIGWVCLMGNAMVKEFGTPFGYKGLDGVLSKPPDK</sequence>
<feature type="compositionally biased region" description="Low complexity" evidence="1">
    <location>
        <begin position="642"/>
        <end position="669"/>
    </location>
</feature>
<evidence type="ECO:0000313" key="3">
    <source>
        <dbReference type="Proteomes" id="UP000567179"/>
    </source>
</evidence>
<dbReference type="Proteomes" id="UP000567179">
    <property type="component" value="Unassembled WGS sequence"/>
</dbReference>
<organism evidence="2 3">
    <name type="scientific">Psilocybe cf. subviscida</name>
    <dbReference type="NCBI Taxonomy" id="2480587"/>
    <lineage>
        <taxon>Eukaryota</taxon>
        <taxon>Fungi</taxon>
        <taxon>Dikarya</taxon>
        <taxon>Basidiomycota</taxon>
        <taxon>Agaricomycotina</taxon>
        <taxon>Agaricomycetes</taxon>
        <taxon>Agaricomycetidae</taxon>
        <taxon>Agaricales</taxon>
        <taxon>Agaricineae</taxon>
        <taxon>Strophariaceae</taxon>
        <taxon>Psilocybe</taxon>
    </lineage>
</organism>
<feature type="region of interest" description="Disordered" evidence="1">
    <location>
        <begin position="1"/>
        <end position="120"/>
    </location>
</feature>
<name>A0A8H5FBF0_9AGAR</name>
<evidence type="ECO:0000313" key="2">
    <source>
        <dbReference type="EMBL" id="KAF5330716.1"/>
    </source>
</evidence>
<feature type="compositionally biased region" description="Polar residues" evidence="1">
    <location>
        <begin position="1"/>
        <end position="11"/>
    </location>
</feature>
<feature type="region of interest" description="Disordered" evidence="1">
    <location>
        <begin position="642"/>
        <end position="746"/>
    </location>
</feature>
<accession>A0A8H5FBF0</accession>
<feature type="compositionally biased region" description="Low complexity" evidence="1">
    <location>
        <begin position="715"/>
        <end position="727"/>
    </location>
</feature>
<evidence type="ECO:0000256" key="1">
    <source>
        <dbReference type="SAM" id="MobiDB-lite"/>
    </source>
</evidence>
<protein>
    <submittedName>
        <fullName evidence="2">Uncharacterized protein</fullName>
    </submittedName>
</protein>
<dbReference type="AlphaFoldDB" id="A0A8H5FBF0"/>
<feature type="compositionally biased region" description="Polar residues" evidence="1">
    <location>
        <begin position="670"/>
        <end position="706"/>
    </location>
</feature>
<reference evidence="2 3" key="1">
    <citation type="journal article" date="2020" name="ISME J.">
        <title>Uncovering the hidden diversity of litter-decomposition mechanisms in mushroom-forming fungi.</title>
        <authorList>
            <person name="Floudas D."/>
            <person name="Bentzer J."/>
            <person name="Ahren D."/>
            <person name="Johansson T."/>
            <person name="Persson P."/>
            <person name="Tunlid A."/>
        </authorList>
    </citation>
    <scope>NUCLEOTIDE SEQUENCE [LARGE SCALE GENOMIC DNA]</scope>
    <source>
        <strain evidence="2 3">CBS 101986</strain>
    </source>
</reference>
<dbReference type="OrthoDB" id="3238644at2759"/>
<keyword evidence="3" id="KW-1185">Reference proteome</keyword>